<keyword evidence="1" id="KW-0812">Transmembrane</keyword>
<dbReference type="Proteomes" id="UP001247620">
    <property type="component" value="Unassembled WGS sequence"/>
</dbReference>
<dbReference type="EMBL" id="JAVDUU010000002">
    <property type="protein sequence ID" value="MDR6942239.1"/>
    <property type="molecule type" value="Genomic_DNA"/>
</dbReference>
<keyword evidence="1" id="KW-0472">Membrane</keyword>
<gene>
    <name evidence="2" type="ORF">J2W55_002081</name>
</gene>
<evidence type="ECO:0000313" key="2">
    <source>
        <dbReference type="EMBL" id="MDR6942239.1"/>
    </source>
</evidence>
<evidence type="ECO:0000256" key="1">
    <source>
        <dbReference type="SAM" id="Phobius"/>
    </source>
</evidence>
<keyword evidence="1" id="KW-1133">Transmembrane helix</keyword>
<accession>A0ABU1TA60</accession>
<reference evidence="2 3" key="1">
    <citation type="submission" date="2023-07" db="EMBL/GenBank/DDBJ databases">
        <title>Sorghum-associated microbial communities from plants grown in Nebraska, USA.</title>
        <authorList>
            <person name="Schachtman D."/>
        </authorList>
    </citation>
    <scope>NUCLEOTIDE SEQUENCE [LARGE SCALE GENOMIC DNA]</scope>
    <source>
        <strain evidence="2 3">3262</strain>
    </source>
</reference>
<dbReference type="RefSeq" id="WP_310095201.1">
    <property type="nucleotide sequence ID" value="NZ_JAVDUU010000002.1"/>
</dbReference>
<name>A0ABU1TA60_9SPHI</name>
<sequence>MKKNKLHIIYSWLLLICFIAGQYMVYTHQHLFIKGIAKTANSAVHDHQQHQTVKEKCYMCDVMHHQAAVIDNPSYFSPQVIALHFFKAPVYSFVSMGLVLAAGRAPPVLS</sequence>
<proteinExistence type="predicted"/>
<organism evidence="2 3">
    <name type="scientific">Mucilaginibacter pocheonensis</name>
    <dbReference type="NCBI Taxonomy" id="398050"/>
    <lineage>
        <taxon>Bacteria</taxon>
        <taxon>Pseudomonadati</taxon>
        <taxon>Bacteroidota</taxon>
        <taxon>Sphingobacteriia</taxon>
        <taxon>Sphingobacteriales</taxon>
        <taxon>Sphingobacteriaceae</taxon>
        <taxon>Mucilaginibacter</taxon>
    </lineage>
</organism>
<feature type="transmembrane region" description="Helical" evidence="1">
    <location>
        <begin position="6"/>
        <end position="26"/>
    </location>
</feature>
<evidence type="ECO:0008006" key="4">
    <source>
        <dbReference type="Google" id="ProtNLM"/>
    </source>
</evidence>
<comment type="caution">
    <text evidence="2">The sequence shown here is derived from an EMBL/GenBank/DDBJ whole genome shotgun (WGS) entry which is preliminary data.</text>
</comment>
<evidence type="ECO:0000313" key="3">
    <source>
        <dbReference type="Proteomes" id="UP001247620"/>
    </source>
</evidence>
<keyword evidence="3" id="KW-1185">Reference proteome</keyword>
<protein>
    <recommendedName>
        <fullName evidence="4">DUF2946 domain-containing protein</fullName>
    </recommendedName>
</protein>